<organism evidence="1 2">
    <name type="scientific">Punica granatum</name>
    <name type="common">Pomegranate</name>
    <dbReference type="NCBI Taxonomy" id="22663"/>
    <lineage>
        <taxon>Eukaryota</taxon>
        <taxon>Viridiplantae</taxon>
        <taxon>Streptophyta</taxon>
        <taxon>Embryophyta</taxon>
        <taxon>Tracheophyta</taxon>
        <taxon>Spermatophyta</taxon>
        <taxon>Magnoliopsida</taxon>
        <taxon>eudicotyledons</taxon>
        <taxon>Gunneridae</taxon>
        <taxon>Pentapetalae</taxon>
        <taxon>rosids</taxon>
        <taxon>malvids</taxon>
        <taxon>Myrtales</taxon>
        <taxon>Lythraceae</taxon>
        <taxon>Punica</taxon>
    </lineage>
</organism>
<gene>
    <name evidence="1" type="ORF">CRG98_049774</name>
</gene>
<reference evidence="1 2" key="1">
    <citation type="submission" date="2017-11" db="EMBL/GenBank/DDBJ databases">
        <title>De-novo sequencing of pomegranate (Punica granatum L.) genome.</title>
        <authorList>
            <person name="Akparov Z."/>
            <person name="Amiraslanov A."/>
            <person name="Hajiyeva S."/>
            <person name="Abbasov M."/>
            <person name="Kaur K."/>
            <person name="Hamwieh A."/>
            <person name="Solovyev V."/>
            <person name="Salamov A."/>
            <person name="Braich B."/>
            <person name="Kosarev P."/>
            <person name="Mahmoud A."/>
            <person name="Hajiyev E."/>
            <person name="Babayeva S."/>
            <person name="Izzatullayeva V."/>
            <person name="Mammadov A."/>
            <person name="Mammadov A."/>
            <person name="Sharifova S."/>
            <person name="Ojaghi J."/>
            <person name="Eynullazada K."/>
            <person name="Bayramov B."/>
            <person name="Abdulazimova A."/>
            <person name="Shahmuradov I."/>
        </authorList>
    </citation>
    <scope>NUCLEOTIDE SEQUENCE [LARGE SCALE GENOMIC DNA]</scope>
    <source>
        <strain evidence="2">cv. AG2017</strain>
        <tissue evidence="1">Leaf</tissue>
    </source>
</reference>
<dbReference type="AlphaFoldDB" id="A0A2I0H1Z9"/>
<evidence type="ECO:0008006" key="3">
    <source>
        <dbReference type="Google" id="ProtNLM"/>
    </source>
</evidence>
<keyword evidence="2" id="KW-1185">Reference proteome</keyword>
<feature type="non-terminal residue" evidence="1">
    <location>
        <position position="1"/>
    </location>
</feature>
<sequence length="73" mass="7640">VPNGIGSIFGLAQLILYATYYKSTKEQIAARRLKGEMSLSEVVVNGGHSKKVGDAGHASSDVRACNALNTSTS</sequence>
<protein>
    <recommendedName>
        <fullName evidence="3">Bidirectional sugar transporter SWEET</fullName>
    </recommendedName>
</protein>
<dbReference type="Proteomes" id="UP000233551">
    <property type="component" value="Unassembled WGS sequence"/>
</dbReference>
<dbReference type="EMBL" id="PGOL01042714">
    <property type="protein sequence ID" value="PKH94006.1"/>
    <property type="molecule type" value="Genomic_DNA"/>
</dbReference>
<comment type="caution">
    <text evidence="1">The sequence shown here is derived from an EMBL/GenBank/DDBJ whole genome shotgun (WGS) entry which is preliminary data.</text>
</comment>
<proteinExistence type="predicted"/>
<evidence type="ECO:0000313" key="2">
    <source>
        <dbReference type="Proteomes" id="UP000233551"/>
    </source>
</evidence>
<name>A0A2I0H1Z9_PUNGR</name>
<accession>A0A2I0H1Z9</accession>
<dbReference type="STRING" id="22663.A0A2I0H1Z9"/>
<evidence type="ECO:0000313" key="1">
    <source>
        <dbReference type="EMBL" id="PKH94006.1"/>
    </source>
</evidence>